<gene>
    <name evidence="1" type="ORF">CCAX7_007940</name>
</gene>
<name>A0A402CTT2_9BACT</name>
<evidence type="ECO:0000313" key="2">
    <source>
        <dbReference type="Proteomes" id="UP000287394"/>
    </source>
</evidence>
<dbReference type="AlphaFoldDB" id="A0A402CTT2"/>
<sequence>MVELTIVGLTLRIAVFVTPPRVAEIVTLCVVATAVVLAENVVVIAPAGTVTFEDTLATEELLLSDTTVPPVGADCVSVTTPEAVAPPVTPEGLNETLARAA</sequence>
<reference evidence="1 2" key="1">
    <citation type="journal article" date="2019" name="Int. J. Syst. Evol. Microbiol.">
        <title>Capsulimonas corticalis gen. nov., sp. nov., an aerobic capsulated bacterium, of a novel bacterial order, Capsulimonadales ord. nov., of the class Armatimonadia of the phylum Armatimonadetes.</title>
        <authorList>
            <person name="Li J."/>
            <person name="Kudo C."/>
            <person name="Tonouchi A."/>
        </authorList>
    </citation>
    <scope>NUCLEOTIDE SEQUENCE [LARGE SCALE GENOMIC DNA]</scope>
    <source>
        <strain evidence="1 2">AX-7</strain>
    </source>
</reference>
<dbReference type="EMBL" id="AP025739">
    <property type="protein sequence ID" value="BDI28743.1"/>
    <property type="molecule type" value="Genomic_DNA"/>
</dbReference>
<accession>A0A402CTT2</accession>
<proteinExistence type="predicted"/>
<evidence type="ECO:0000313" key="1">
    <source>
        <dbReference type="EMBL" id="BDI28743.1"/>
    </source>
</evidence>
<keyword evidence="2" id="KW-1185">Reference proteome</keyword>
<organism evidence="1 2">
    <name type="scientific">Capsulimonas corticalis</name>
    <dbReference type="NCBI Taxonomy" id="2219043"/>
    <lineage>
        <taxon>Bacteria</taxon>
        <taxon>Bacillati</taxon>
        <taxon>Armatimonadota</taxon>
        <taxon>Armatimonadia</taxon>
        <taxon>Capsulimonadales</taxon>
        <taxon>Capsulimonadaceae</taxon>
        <taxon>Capsulimonas</taxon>
    </lineage>
</organism>
<dbReference type="Proteomes" id="UP000287394">
    <property type="component" value="Chromosome"/>
</dbReference>
<dbReference type="KEGG" id="ccot:CCAX7_007940"/>
<protein>
    <submittedName>
        <fullName evidence="1">Uncharacterized protein</fullName>
    </submittedName>
</protein>